<dbReference type="Proteomes" id="UP000186922">
    <property type="component" value="Unassembled WGS sequence"/>
</dbReference>
<feature type="region of interest" description="Disordered" evidence="1">
    <location>
        <begin position="84"/>
        <end position="110"/>
    </location>
</feature>
<gene>
    <name evidence="2" type="primary">RvY_13587</name>
    <name evidence="2" type="synonym">RvY_13587.4</name>
    <name evidence="2" type="ORF">RvY_13587-4</name>
</gene>
<evidence type="ECO:0000256" key="1">
    <source>
        <dbReference type="SAM" id="MobiDB-lite"/>
    </source>
</evidence>
<evidence type="ECO:0000313" key="3">
    <source>
        <dbReference type="Proteomes" id="UP000186922"/>
    </source>
</evidence>
<dbReference type="PROSITE" id="PS51257">
    <property type="entry name" value="PROKAR_LIPOPROTEIN"/>
    <property type="match status" value="1"/>
</dbReference>
<organism evidence="2 3">
    <name type="scientific">Ramazzottius varieornatus</name>
    <name type="common">Water bear</name>
    <name type="synonym">Tardigrade</name>
    <dbReference type="NCBI Taxonomy" id="947166"/>
    <lineage>
        <taxon>Eukaryota</taxon>
        <taxon>Metazoa</taxon>
        <taxon>Ecdysozoa</taxon>
        <taxon>Tardigrada</taxon>
        <taxon>Eutardigrada</taxon>
        <taxon>Parachela</taxon>
        <taxon>Hypsibioidea</taxon>
        <taxon>Ramazzottiidae</taxon>
        <taxon>Ramazzottius</taxon>
    </lineage>
</organism>
<comment type="caution">
    <text evidence="2">The sequence shown here is derived from an EMBL/GenBank/DDBJ whole genome shotgun (WGS) entry which is preliminary data.</text>
</comment>
<sequence length="121" mass="13386">MISWMDRRISIHSRIFSISPATPLQVLFLFSCYIPQHLPFPSSVRPVYQIGLWLVQNADEDVSKLSSRLRTSVTTAAEEQIVVPDSAGPSVSSRESMGIRSRSGRDANEGDITAGRVILAR</sequence>
<reference evidence="2 3" key="1">
    <citation type="journal article" date="2016" name="Nat. Commun.">
        <title>Extremotolerant tardigrade genome and improved radiotolerance of human cultured cells by tardigrade-unique protein.</title>
        <authorList>
            <person name="Hashimoto T."/>
            <person name="Horikawa D.D."/>
            <person name="Saito Y."/>
            <person name="Kuwahara H."/>
            <person name="Kozuka-Hata H."/>
            <person name="Shin-I T."/>
            <person name="Minakuchi Y."/>
            <person name="Ohishi K."/>
            <person name="Motoyama A."/>
            <person name="Aizu T."/>
            <person name="Enomoto A."/>
            <person name="Kondo K."/>
            <person name="Tanaka S."/>
            <person name="Hara Y."/>
            <person name="Koshikawa S."/>
            <person name="Sagara H."/>
            <person name="Miura T."/>
            <person name="Yokobori S."/>
            <person name="Miyagawa K."/>
            <person name="Suzuki Y."/>
            <person name="Kubo T."/>
            <person name="Oyama M."/>
            <person name="Kohara Y."/>
            <person name="Fujiyama A."/>
            <person name="Arakawa K."/>
            <person name="Katayama T."/>
            <person name="Toyoda A."/>
            <person name="Kunieda T."/>
        </authorList>
    </citation>
    <scope>NUCLEOTIDE SEQUENCE [LARGE SCALE GENOMIC DNA]</scope>
    <source>
        <strain evidence="2 3">YOKOZUNA-1</strain>
    </source>
</reference>
<proteinExistence type="predicted"/>
<protein>
    <submittedName>
        <fullName evidence="2">Uncharacterized protein</fullName>
    </submittedName>
</protein>
<keyword evidence="3" id="KW-1185">Reference proteome</keyword>
<dbReference type="AlphaFoldDB" id="A0A1D1VND6"/>
<accession>A0A1D1VND6</accession>
<dbReference type="EMBL" id="BDGG01000009">
    <property type="protein sequence ID" value="GAV03110.1"/>
    <property type="molecule type" value="Genomic_DNA"/>
</dbReference>
<name>A0A1D1VND6_RAMVA</name>
<evidence type="ECO:0000313" key="2">
    <source>
        <dbReference type="EMBL" id="GAV03110.1"/>
    </source>
</evidence>